<comment type="caution">
    <text evidence="3">The sequence shown here is derived from an EMBL/GenBank/DDBJ whole genome shotgun (WGS) entry which is preliminary data.</text>
</comment>
<dbReference type="EMBL" id="JABZEC010000005">
    <property type="protein sequence ID" value="NVY96816.1"/>
    <property type="molecule type" value="Genomic_DNA"/>
</dbReference>
<name>A0A850RBY2_9LACO</name>
<accession>A0A850RBY2</accession>
<dbReference type="InterPro" id="IPR011765">
    <property type="entry name" value="Pept_M16_N"/>
</dbReference>
<evidence type="ECO:0000313" key="4">
    <source>
        <dbReference type="Proteomes" id="UP000563523"/>
    </source>
</evidence>
<evidence type="ECO:0000313" key="3">
    <source>
        <dbReference type="EMBL" id="NVY96816.1"/>
    </source>
</evidence>
<feature type="domain" description="Peptidase M16 C-terminal" evidence="2">
    <location>
        <begin position="169"/>
        <end position="353"/>
    </location>
</feature>
<dbReference type="AlphaFoldDB" id="A0A850RBY2"/>
<dbReference type="RefSeq" id="WP_176942970.1">
    <property type="nucleotide sequence ID" value="NZ_JABZEC010000005.1"/>
</dbReference>
<gene>
    <name evidence="3" type="ORF">HU830_06560</name>
</gene>
<dbReference type="NCBIfam" id="NF047421">
    <property type="entry name" value="YfmH_fam"/>
    <property type="match status" value="1"/>
</dbReference>
<dbReference type="GO" id="GO:0046872">
    <property type="term" value="F:metal ion binding"/>
    <property type="evidence" value="ECO:0007669"/>
    <property type="project" value="InterPro"/>
</dbReference>
<feature type="domain" description="Peptidase M16 N-terminal" evidence="1">
    <location>
        <begin position="51"/>
        <end position="163"/>
    </location>
</feature>
<dbReference type="Pfam" id="PF00675">
    <property type="entry name" value="Peptidase_M16"/>
    <property type="match status" value="1"/>
</dbReference>
<dbReference type="InterPro" id="IPR011249">
    <property type="entry name" value="Metalloenz_LuxS/M16"/>
</dbReference>
<proteinExistence type="predicted"/>
<sequence length="422" mass="47955">MDGLSSVPINNQYHLPLRAIVNPDFAQSYAVAMVDFGALDLQLNERQAIPAGSAHFLEHKLFAKPGYDSSQKYAQLGATSNAFTSYSKTAYLFKTVDHVAESLQVLLDLISQPYFTPENVAREREIITQEIQMYADMPDWILEQTTLNNLFPQDPINYDIAGTEESIKSITPEGLMQIYHQYYSTANLQIVLAGNVNPSQIEGQLDHYLEGNSDWQKFCQPRPQLRLQTYPHLALPVTQAEITGASQRPHMMLGIRLDTEQEQLQTMIPRQNQLELLLELILGDNSCFHQKLVDAGLIDDSFNYSVNIERCYAYVLISAETDEAQKLAFQISDYLFSGQYETDIQAADLELLKKDSIGTYLFIQDYMESLAVETAELAFYQWQLPEVLDLINRIPLADLLQLGRKIFQAKNSTVTYLNPRID</sequence>
<dbReference type="PANTHER" id="PTHR11851">
    <property type="entry name" value="METALLOPROTEASE"/>
    <property type="match status" value="1"/>
</dbReference>
<dbReference type="SUPFAM" id="SSF63411">
    <property type="entry name" value="LuxS/MPP-like metallohydrolase"/>
    <property type="match status" value="2"/>
</dbReference>
<dbReference type="InterPro" id="IPR050361">
    <property type="entry name" value="MPP/UQCRC_Complex"/>
</dbReference>
<keyword evidence="4" id="KW-1185">Reference proteome</keyword>
<dbReference type="Pfam" id="PF05193">
    <property type="entry name" value="Peptidase_M16_C"/>
    <property type="match status" value="1"/>
</dbReference>
<dbReference type="Gene3D" id="3.30.830.10">
    <property type="entry name" value="Metalloenzyme, LuxS/M16 peptidase-like"/>
    <property type="match status" value="2"/>
</dbReference>
<evidence type="ECO:0000259" key="1">
    <source>
        <dbReference type="Pfam" id="PF00675"/>
    </source>
</evidence>
<reference evidence="3 4" key="1">
    <citation type="submission" date="2020-06" db="EMBL/GenBank/DDBJ databases">
        <authorList>
            <person name="Kang J."/>
        </authorList>
    </citation>
    <scope>NUCLEOTIDE SEQUENCE [LARGE SCALE GENOMIC DNA]</scope>
    <source>
        <strain evidence="3 4">DCY120</strain>
    </source>
</reference>
<dbReference type="InterPro" id="IPR007863">
    <property type="entry name" value="Peptidase_M16_C"/>
</dbReference>
<dbReference type="Proteomes" id="UP000563523">
    <property type="component" value="Unassembled WGS sequence"/>
</dbReference>
<organism evidence="3 4">
    <name type="scientific">Bombilactobacillus apium</name>
    <dbReference type="NCBI Taxonomy" id="2675299"/>
    <lineage>
        <taxon>Bacteria</taxon>
        <taxon>Bacillati</taxon>
        <taxon>Bacillota</taxon>
        <taxon>Bacilli</taxon>
        <taxon>Lactobacillales</taxon>
        <taxon>Lactobacillaceae</taxon>
        <taxon>Bombilactobacillus</taxon>
    </lineage>
</organism>
<dbReference type="PANTHER" id="PTHR11851:SF134">
    <property type="entry name" value="ZINC-DEPENDENT PROTEASE"/>
    <property type="match status" value="1"/>
</dbReference>
<protein>
    <submittedName>
        <fullName evidence="3">Insulinase family protein</fullName>
    </submittedName>
</protein>
<evidence type="ECO:0000259" key="2">
    <source>
        <dbReference type="Pfam" id="PF05193"/>
    </source>
</evidence>